<dbReference type="PANTHER" id="PTHR30600">
    <property type="entry name" value="CYTOCHROME C PEROXIDASE-RELATED"/>
    <property type="match status" value="1"/>
</dbReference>
<dbReference type="Pfam" id="PF21419">
    <property type="entry name" value="RoxA-like_Cyt-c"/>
    <property type="match status" value="1"/>
</dbReference>
<name>A0A6M0RPP5_9CYAN</name>
<keyword evidence="3 4" id="KW-0408">Iron</keyword>
<dbReference type="AlphaFoldDB" id="A0A6M0RPP5"/>
<keyword evidence="2 4" id="KW-0479">Metal-binding</keyword>
<keyword evidence="5" id="KW-0732">Signal</keyword>
<dbReference type="InterPro" id="IPR051395">
    <property type="entry name" value="Cytochrome_c_Peroxidase/MauG"/>
</dbReference>
<feature type="chain" id="PRO_5026899937" description="Cytochrome c domain-containing protein" evidence="5">
    <location>
        <begin position="24"/>
        <end position="567"/>
    </location>
</feature>
<dbReference type="GO" id="GO:0020037">
    <property type="term" value="F:heme binding"/>
    <property type="evidence" value="ECO:0007669"/>
    <property type="project" value="InterPro"/>
</dbReference>
<accession>A0A6M0RPP5</accession>
<dbReference type="NCBIfam" id="NF040606">
    <property type="entry name" value="CytoC_perox"/>
    <property type="match status" value="1"/>
</dbReference>
<evidence type="ECO:0000256" key="5">
    <source>
        <dbReference type="SAM" id="SignalP"/>
    </source>
</evidence>
<dbReference type="GO" id="GO:0046872">
    <property type="term" value="F:metal ion binding"/>
    <property type="evidence" value="ECO:0007669"/>
    <property type="project" value="UniProtKB-KW"/>
</dbReference>
<comment type="caution">
    <text evidence="7">The sequence shown here is derived from an EMBL/GenBank/DDBJ whole genome shotgun (WGS) entry which is preliminary data.</text>
</comment>
<dbReference type="Gene3D" id="1.10.760.10">
    <property type="entry name" value="Cytochrome c-like domain"/>
    <property type="match status" value="1"/>
</dbReference>
<dbReference type="SUPFAM" id="SSF46626">
    <property type="entry name" value="Cytochrome c"/>
    <property type="match status" value="1"/>
</dbReference>
<dbReference type="PANTHER" id="PTHR30600:SF9">
    <property type="entry name" value="BLR7738 PROTEIN"/>
    <property type="match status" value="1"/>
</dbReference>
<organism evidence="7 8">
    <name type="scientific">Adonisia turfae CCMR0081</name>
    <dbReference type="NCBI Taxonomy" id="2292702"/>
    <lineage>
        <taxon>Bacteria</taxon>
        <taxon>Bacillati</taxon>
        <taxon>Cyanobacteriota</taxon>
        <taxon>Adonisia</taxon>
        <taxon>Adonisia turfae</taxon>
    </lineage>
</organism>
<evidence type="ECO:0000256" key="4">
    <source>
        <dbReference type="PROSITE-ProRule" id="PRU00433"/>
    </source>
</evidence>
<proteinExistence type="predicted"/>
<evidence type="ECO:0000313" key="8">
    <source>
        <dbReference type="Proteomes" id="UP000481033"/>
    </source>
</evidence>
<keyword evidence="1 4" id="KW-0349">Heme</keyword>
<dbReference type="InterPro" id="IPR009056">
    <property type="entry name" value="Cyt_c-like_dom"/>
</dbReference>
<dbReference type="GO" id="GO:0004130">
    <property type="term" value="F:cytochrome-c peroxidase activity"/>
    <property type="evidence" value="ECO:0007669"/>
    <property type="project" value="TreeGrafter"/>
</dbReference>
<evidence type="ECO:0000256" key="1">
    <source>
        <dbReference type="ARBA" id="ARBA00022617"/>
    </source>
</evidence>
<gene>
    <name evidence="7" type="ORF">DXZ20_21360</name>
</gene>
<dbReference type="PROSITE" id="PS51007">
    <property type="entry name" value="CYTC"/>
    <property type="match status" value="1"/>
</dbReference>
<dbReference type="EMBL" id="QXHD01000004">
    <property type="protein sequence ID" value="NEZ58146.1"/>
    <property type="molecule type" value="Genomic_DNA"/>
</dbReference>
<reference evidence="7 8" key="1">
    <citation type="journal article" date="2020" name="Microb. Ecol.">
        <title>Ecogenomics of the Marine Benthic Filamentous Cyanobacterium Adonisia.</title>
        <authorList>
            <person name="Walter J.M."/>
            <person name="Coutinho F.H."/>
            <person name="Leomil L."/>
            <person name="Hargreaves P.I."/>
            <person name="Campeao M.E."/>
            <person name="Vieira V.V."/>
            <person name="Silva B.S."/>
            <person name="Fistarol G.O."/>
            <person name="Salomon P.S."/>
            <person name="Sawabe T."/>
            <person name="Mino S."/>
            <person name="Hosokawa M."/>
            <person name="Miyashita H."/>
            <person name="Maruyama F."/>
            <person name="van Verk M.C."/>
            <person name="Dutilh B.E."/>
            <person name="Thompson C.C."/>
            <person name="Thompson F.L."/>
        </authorList>
    </citation>
    <scope>NUCLEOTIDE SEQUENCE [LARGE SCALE GENOMIC DNA]</scope>
    <source>
        <strain evidence="7 8">CCMR0081</strain>
    </source>
</reference>
<dbReference type="Proteomes" id="UP000481033">
    <property type="component" value="Unassembled WGS sequence"/>
</dbReference>
<protein>
    <recommendedName>
        <fullName evidence="6">Cytochrome c domain-containing protein</fullName>
    </recommendedName>
</protein>
<evidence type="ECO:0000313" key="7">
    <source>
        <dbReference type="EMBL" id="NEZ58146.1"/>
    </source>
</evidence>
<feature type="signal peptide" evidence="5">
    <location>
        <begin position="1"/>
        <end position="23"/>
    </location>
</feature>
<dbReference type="InterPro" id="IPR047758">
    <property type="entry name" value="CytoC_perox"/>
</dbReference>
<dbReference type="InterPro" id="IPR036909">
    <property type="entry name" value="Cyt_c-like_dom_sf"/>
</dbReference>
<evidence type="ECO:0000256" key="2">
    <source>
        <dbReference type="ARBA" id="ARBA00022723"/>
    </source>
</evidence>
<keyword evidence="8" id="KW-1185">Reference proteome</keyword>
<dbReference type="GO" id="GO:0009055">
    <property type="term" value="F:electron transfer activity"/>
    <property type="evidence" value="ECO:0007669"/>
    <property type="project" value="InterPro"/>
</dbReference>
<evidence type="ECO:0000256" key="3">
    <source>
        <dbReference type="ARBA" id="ARBA00023004"/>
    </source>
</evidence>
<evidence type="ECO:0000259" key="6">
    <source>
        <dbReference type="PROSITE" id="PS51007"/>
    </source>
</evidence>
<sequence length="567" mass="63649">MLTKVLHCLLALILFLFSFYGEASANIKPKVADLNQGWSQQEVQFFNHASEGTNLAPLEFFLNLPDPKAPDTKFIDKLGPGYGFIPSKESELNPYGLPIGFAIDQRPVQFGDRPYVGITCAACHARQLTYRPNDGSRSNSPWILPVYGGPGLVDIPQFLEDLYGAFYTLLDDDAQIKAFATDVLGNTPTQVELDQLKDEISEFIGPYGVATEVMDQLQIPAAEFGPGNLNALTRGYYNNVGIIGWMVRKGIIKSSGKTPLRIQLEGSTNYPPLWFAHQDTWAQWFAEIHHPSARNWIQSVSTSPIRPPKMIEAFKKKVILESIDFDNIEKIQNSLERLRTPKWPESVLGQFDQTLIAQGKPLFEQNCAQCHTRTSEPPNRLGIRFNQRLAFDVGTDPVAYQIFNEHGKERADGLLDLSKKMLRFRKFKLWKEFGYRIATNYQNHDSKGRPNKFAIAKEQYSNLDNNSSEKSGAVYWASPLAGIFASSPYFHNGSVPTLWDVLSVPEQRPTTFQTGGNEFDPDHVGLRAAGSFLYDTREEGKSNGGHLFGTELSPHDKTALIEYLKSL</sequence>
<feature type="domain" description="Cytochrome c" evidence="6">
    <location>
        <begin position="354"/>
        <end position="567"/>
    </location>
</feature>